<dbReference type="Gramene" id="KCW67500">
    <property type="protein sequence ID" value="KCW67500"/>
    <property type="gene ID" value="EUGRSUZ_F01230"/>
</dbReference>
<evidence type="ECO:0000313" key="1">
    <source>
        <dbReference type="EMBL" id="KCW67500.1"/>
    </source>
</evidence>
<dbReference type="AlphaFoldDB" id="A0A059BP65"/>
<proteinExistence type="predicted"/>
<dbReference type="EMBL" id="KK198758">
    <property type="protein sequence ID" value="KCW67500.1"/>
    <property type="molecule type" value="Genomic_DNA"/>
</dbReference>
<name>A0A059BP65_EUCGR</name>
<protein>
    <submittedName>
        <fullName evidence="1">Uncharacterized protein</fullName>
    </submittedName>
</protein>
<reference evidence="1" key="1">
    <citation type="submission" date="2013-07" db="EMBL/GenBank/DDBJ databases">
        <title>The genome of Eucalyptus grandis.</title>
        <authorList>
            <person name="Schmutz J."/>
            <person name="Hayes R."/>
            <person name="Myburg A."/>
            <person name="Tuskan G."/>
            <person name="Grattapaglia D."/>
            <person name="Rokhsar D.S."/>
        </authorList>
    </citation>
    <scope>NUCLEOTIDE SEQUENCE</scope>
    <source>
        <tissue evidence="1">Leaf extractions</tissue>
    </source>
</reference>
<accession>A0A059BP65</accession>
<dbReference type="InParanoid" id="A0A059BP65"/>
<gene>
    <name evidence="1" type="ORF">EUGRSUZ_F01230</name>
</gene>
<organism evidence="1">
    <name type="scientific">Eucalyptus grandis</name>
    <name type="common">Flooded gum</name>
    <dbReference type="NCBI Taxonomy" id="71139"/>
    <lineage>
        <taxon>Eukaryota</taxon>
        <taxon>Viridiplantae</taxon>
        <taxon>Streptophyta</taxon>
        <taxon>Embryophyta</taxon>
        <taxon>Tracheophyta</taxon>
        <taxon>Spermatophyta</taxon>
        <taxon>Magnoliopsida</taxon>
        <taxon>eudicotyledons</taxon>
        <taxon>Gunneridae</taxon>
        <taxon>Pentapetalae</taxon>
        <taxon>rosids</taxon>
        <taxon>malvids</taxon>
        <taxon>Myrtales</taxon>
        <taxon>Myrtaceae</taxon>
        <taxon>Myrtoideae</taxon>
        <taxon>Eucalypteae</taxon>
        <taxon>Eucalyptus</taxon>
    </lineage>
</organism>
<sequence length="83" mass="9554">MMDGICHPYQASSKCYKSETRESISSHIQMKTGDPASHFLSLSQCGFFKQSVELRSRRLCYSLEAQKGQDQVLYSPFLNKQER</sequence>